<evidence type="ECO:0000256" key="4">
    <source>
        <dbReference type="ARBA" id="ARBA00023136"/>
    </source>
</evidence>
<dbReference type="InterPro" id="IPR037185">
    <property type="entry name" value="EmrE-like"/>
</dbReference>
<feature type="transmembrane region" description="Helical" evidence="5">
    <location>
        <begin position="183"/>
        <end position="205"/>
    </location>
</feature>
<feature type="domain" description="EamA" evidence="6">
    <location>
        <begin position="13"/>
        <end position="144"/>
    </location>
</feature>
<sequence>MQSPNTDEVRSVTILLTVLAMIAFAANSLLARSALDGGAIDAVAYTAIRLCSGAAALLLLISWQRGRSIFRAPPGNWPSAVALFAYALAFSLAYLRLGAAVGALVLFASVQGTMIFWGIIRRTRPTLRELAGLVIAFAAFLYLVLPGLNAPDAIGSVLMVVSGIAWGIYSLRGRGSASPLGDTAGNFLRAALICIPLALLPTFGAGVTARGVYLAAASGVVASGLGYAIWYRALPGLTPTQAAVVQLTVPVIAAAGATVFLSEVLSARLVLASICILSGVALAITSRRPG</sequence>
<evidence type="ECO:0000256" key="1">
    <source>
        <dbReference type="ARBA" id="ARBA00004141"/>
    </source>
</evidence>
<feature type="transmembrane region" description="Helical" evidence="5">
    <location>
        <begin position="242"/>
        <end position="261"/>
    </location>
</feature>
<dbReference type="PANTHER" id="PTHR32322">
    <property type="entry name" value="INNER MEMBRANE TRANSPORTER"/>
    <property type="match status" value="1"/>
</dbReference>
<comment type="subcellular location">
    <subcellularLocation>
        <location evidence="1">Membrane</location>
        <topology evidence="1">Multi-pass membrane protein</topology>
    </subcellularLocation>
</comment>
<dbReference type="KEGG" id="aak:AA2016_0488"/>
<dbReference type="InterPro" id="IPR000620">
    <property type="entry name" value="EamA_dom"/>
</dbReference>
<dbReference type="GO" id="GO:0016020">
    <property type="term" value="C:membrane"/>
    <property type="evidence" value="ECO:0007669"/>
    <property type="project" value="UniProtKB-SubCell"/>
</dbReference>
<feature type="transmembrane region" description="Helical" evidence="5">
    <location>
        <begin position="12"/>
        <end position="30"/>
    </location>
</feature>
<dbReference type="AlphaFoldDB" id="A0AAC8YJG0"/>
<keyword evidence="4 5" id="KW-0472">Membrane</keyword>
<evidence type="ECO:0000256" key="5">
    <source>
        <dbReference type="SAM" id="Phobius"/>
    </source>
</evidence>
<name>A0AAC8YJG0_AMIAI</name>
<feature type="domain" description="EamA" evidence="6">
    <location>
        <begin position="154"/>
        <end position="284"/>
    </location>
</feature>
<keyword evidence="3 5" id="KW-1133">Transmembrane helix</keyword>
<feature type="transmembrane region" description="Helical" evidence="5">
    <location>
        <begin position="42"/>
        <end position="63"/>
    </location>
</feature>
<reference evidence="7 8" key="1">
    <citation type="submission" date="2016-03" db="EMBL/GenBank/DDBJ databases">
        <title>Complete genome of Aminobacter aminovorans KCTC 2477.</title>
        <authorList>
            <person name="Kim K.M."/>
        </authorList>
    </citation>
    <scope>NUCLEOTIDE SEQUENCE [LARGE SCALE GENOMIC DNA]</scope>
    <source>
        <strain evidence="7 8">KCTC 2477</strain>
    </source>
</reference>
<feature type="transmembrane region" description="Helical" evidence="5">
    <location>
        <begin position="211"/>
        <end position="230"/>
    </location>
</feature>
<evidence type="ECO:0000259" key="6">
    <source>
        <dbReference type="Pfam" id="PF00892"/>
    </source>
</evidence>
<dbReference type="PANTHER" id="PTHR32322:SF9">
    <property type="entry name" value="AMINO-ACID METABOLITE EFFLUX PUMP-RELATED"/>
    <property type="match status" value="1"/>
</dbReference>
<feature type="transmembrane region" description="Helical" evidence="5">
    <location>
        <begin position="75"/>
        <end position="95"/>
    </location>
</feature>
<feature type="transmembrane region" description="Helical" evidence="5">
    <location>
        <begin position="153"/>
        <end position="171"/>
    </location>
</feature>
<protein>
    <submittedName>
        <fullName evidence="7">Membrane protein</fullName>
    </submittedName>
</protein>
<dbReference type="Proteomes" id="UP000075755">
    <property type="component" value="Chromosome"/>
</dbReference>
<dbReference type="Pfam" id="PF00892">
    <property type="entry name" value="EamA"/>
    <property type="match status" value="2"/>
</dbReference>
<keyword evidence="2 5" id="KW-0812">Transmembrane</keyword>
<feature type="transmembrane region" description="Helical" evidence="5">
    <location>
        <begin position="127"/>
        <end position="147"/>
    </location>
</feature>
<organism evidence="7 8">
    <name type="scientific">Aminobacter aminovorans</name>
    <name type="common">Chelatobacter heintzii</name>
    <dbReference type="NCBI Taxonomy" id="83263"/>
    <lineage>
        <taxon>Bacteria</taxon>
        <taxon>Pseudomonadati</taxon>
        <taxon>Pseudomonadota</taxon>
        <taxon>Alphaproteobacteria</taxon>
        <taxon>Hyphomicrobiales</taxon>
        <taxon>Phyllobacteriaceae</taxon>
        <taxon>Aminobacter</taxon>
    </lineage>
</organism>
<evidence type="ECO:0000256" key="3">
    <source>
        <dbReference type="ARBA" id="ARBA00022989"/>
    </source>
</evidence>
<dbReference type="EMBL" id="CP015005">
    <property type="protein sequence ID" value="AMS39427.1"/>
    <property type="molecule type" value="Genomic_DNA"/>
</dbReference>
<proteinExistence type="predicted"/>
<evidence type="ECO:0000256" key="2">
    <source>
        <dbReference type="ARBA" id="ARBA00022692"/>
    </source>
</evidence>
<feature type="transmembrane region" description="Helical" evidence="5">
    <location>
        <begin position="267"/>
        <end position="285"/>
    </location>
</feature>
<accession>A0AAC8YJG0</accession>
<dbReference type="InterPro" id="IPR050638">
    <property type="entry name" value="AA-Vitamin_Transporters"/>
</dbReference>
<gene>
    <name evidence="7" type="ORF">AA2016_0488</name>
</gene>
<evidence type="ECO:0000313" key="7">
    <source>
        <dbReference type="EMBL" id="AMS39427.1"/>
    </source>
</evidence>
<dbReference type="SUPFAM" id="SSF103481">
    <property type="entry name" value="Multidrug resistance efflux transporter EmrE"/>
    <property type="match status" value="2"/>
</dbReference>
<evidence type="ECO:0000313" key="8">
    <source>
        <dbReference type="Proteomes" id="UP000075755"/>
    </source>
</evidence>
<feature type="transmembrane region" description="Helical" evidence="5">
    <location>
        <begin position="101"/>
        <end position="120"/>
    </location>
</feature>